<dbReference type="Pfam" id="PF13843">
    <property type="entry name" value="DDE_Tnp_1_7"/>
    <property type="match status" value="1"/>
</dbReference>
<sequence>MVIDSLKSNFGNNFVTSEHLCIDESLLLFKGRLGFRQYIPLKRSQFGIKLIIICDSATGYVLDFIIYTGASTEITNRNAPDIGKSGQIVLTLMEKYLDKSHTLYMAN</sequence>
<protein>
    <recommendedName>
        <fullName evidence="1">PiggyBac transposable element-derived protein domain-containing protein</fullName>
    </recommendedName>
</protein>
<dbReference type="EMBL" id="JANEYF010004595">
    <property type="protein sequence ID" value="KAJ8930617.1"/>
    <property type="molecule type" value="Genomic_DNA"/>
</dbReference>
<dbReference type="Proteomes" id="UP001162156">
    <property type="component" value="Unassembled WGS sequence"/>
</dbReference>
<dbReference type="AlphaFoldDB" id="A0AAV8WVM6"/>
<feature type="domain" description="PiggyBac transposable element-derived protein" evidence="1">
    <location>
        <begin position="2"/>
        <end position="107"/>
    </location>
</feature>
<dbReference type="PANTHER" id="PTHR46599">
    <property type="entry name" value="PIGGYBAC TRANSPOSABLE ELEMENT-DERIVED PROTEIN 4"/>
    <property type="match status" value="1"/>
</dbReference>
<proteinExistence type="predicted"/>
<organism evidence="2 3">
    <name type="scientific">Rhamnusium bicolor</name>
    <dbReference type="NCBI Taxonomy" id="1586634"/>
    <lineage>
        <taxon>Eukaryota</taxon>
        <taxon>Metazoa</taxon>
        <taxon>Ecdysozoa</taxon>
        <taxon>Arthropoda</taxon>
        <taxon>Hexapoda</taxon>
        <taxon>Insecta</taxon>
        <taxon>Pterygota</taxon>
        <taxon>Neoptera</taxon>
        <taxon>Endopterygota</taxon>
        <taxon>Coleoptera</taxon>
        <taxon>Polyphaga</taxon>
        <taxon>Cucujiformia</taxon>
        <taxon>Chrysomeloidea</taxon>
        <taxon>Cerambycidae</taxon>
        <taxon>Lepturinae</taxon>
        <taxon>Rhagiini</taxon>
        <taxon>Rhamnusium</taxon>
    </lineage>
</organism>
<reference evidence="2" key="1">
    <citation type="journal article" date="2023" name="Insect Mol. Biol.">
        <title>Genome sequencing provides insights into the evolution of gene families encoding plant cell wall-degrading enzymes in longhorned beetles.</title>
        <authorList>
            <person name="Shin N.R."/>
            <person name="Okamura Y."/>
            <person name="Kirsch R."/>
            <person name="Pauchet Y."/>
        </authorList>
    </citation>
    <scope>NUCLEOTIDE SEQUENCE</scope>
    <source>
        <strain evidence="2">RBIC_L_NR</strain>
    </source>
</reference>
<evidence type="ECO:0000259" key="1">
    <source>
        <dbReference type="Pfam" id="PF13843"/>
    </source>
</evidence>
<name>A0AAV8WVM6_9CUCU</name>
<evidence type="ECO:0000313" key="2">
    <source>
        <dbReference type="EMBL" id="KAJ8930617.1"/>
    </source>
</evidence>
<dbReference type="InterPro" id="IPR029526">
    <property type="entry name" value="PGBD"/>
</dbReference>
<dbReference type="PANTHER" id="PTHR46599:SF3">
    <property type="entry name" value="PIGGYBAC TRANSPOSABLE ELEMENT-DERIVED PROTEIN 4"/>
    <property type="match status" value="1"/>
</dbReference>
<evidence type="ECO:0000313" key="3">
    <source>
        <dbReference type="Proteomes" id="UP001162156"/>
    </source>
</evidence>
<comment type="caution">
    <text evidence="2">The sequence shown here is derived from an EMBL/GenBank/DDBJ whole genome shotgun (WGS) entry which is preliminary data.</text>
</comment>
<gene>
    <name evidence="2" type="ORF">NQ314_016530</name>
</gene>
<accession>A0AAV8WVM6</accession>
<keyword evidence="3" id="KW-1185">Reference proteome</keyword>